<dbReference type="SUPFAM" id="SSF52540">
    <property type="entry name" value="P-loop containing nucleoside triphosphate hydrolases"/>
    <property type="match status" value="1"/>
</dbReference>
<dbReference type="InterPro" id="IPR014001">
    <property type="entry name" value="Helicase_ATP-bd"/>
</dbReference>
<dbReference type="InterPro" id="IPR036388">
    <property type="entry name" value="WH-like_DNA-bd_sf"/>
</dbReference>
<dbReference type="GO" id="GO:0003677">
    <property type="term" value="F:DNA binding"/>
    <property type="evidence" value="ECO:0007669"/>
    <property type="project" value="UniProtKB-KW"/>
</dbReference>
<dbReference type="InterPro" id="IPR018982">
    <property type="entry name" value="RQC_domain"/>
</dbReference>
<dbReference type="GO" id="GO:0006281">
    <property type="term" value="P:DNA repair"/>
    <property type="evidence" value="ECO:0007669"/>
    <property type="project" value="UniProtKB-KW"/>
</dbReference>
<evidence type="ECO:0000256" key="6">
    <source>
        <dbReference type="ARBA" id="ARBA00022763"/>
    </source>
</evidence>
<dbReference type="InterPro" id="IPR004589">
    <property type="entry name" value="DNA_helicase_ATP-dep_RecQ"/>
</dbReference>
<dbReference type="SMART" id="SM00341">
    <property type="entry name" value="HRDC"/>
    <property type="match status" value="1"/>
</dbReference>
<evidence type="ECO:0000256" key="13">
    <source>
        <dbReference type="ARBA" id="ARBA00023204"/>
    </source>
</evidence>
<evidence type="ECO:0000256" key="4">
    <source>
        <dbReference type="ARBA" id="ARBA00022723"/>
    </source>
</evidence>
<evidence type="ECO:0000256" key="2">
    <source>
        <dbReference type="ARBA" id="ARBA00001947"/>
    </source>
</evidence>
<dbReference type="SMART" id="SM00490">
    <property type="entry name" value="HELICc"/>
    <property type="match status" value="1"/>
</dbReference>
<evidence type="ECO:0000256" key="15">
    <source>
        <dbReference type="ARBA" id="ARBA00034617"/>
    </source>
</evidence>
<dbReference type="Pfam" id="PF00271">
    <property type="entry name" value="Helicase_C"/>
    <property type="match status" value="1"/>
</dbReference>
<dbReference type="GO" id="GO:0009378">
    <property type="term" value="F:four-way junction helicase activity"/>
    <property type="evidence" value="ECO:0007669"/>
    <property type="project" value="TreeGrafter"/>
</dbReference>
<dbReference type="GO" id="GO:0046872">
    <property type="term" value="F:metal ion binding"/>
    <property type="evidence" value="ECO:0007669"/>
    <property type="project" value="UniProtKB-KW"/>
</dbReference>
<comment type="catalytic activity">
    <reaction evidence="15">
        <text>Couples ATP hydrolysis with the unwinding of duplex DNA by translocating in the 3'-5' direction.</text>
        <dbReference type="EC" id="5.6.2.4"/>
    </reaction>
</comment>
<feature type="domain" description="Helicase C-terminal" evidence="20">
    <location>
        <begin position="215"/>
        <end position="365"/>
    </location>
</feature>
<dbReference type="Gene3D" id="1.10.10.10">
    <property type="entry name" value="Winged helix-like DNA-binding domain superfamily/Winged helix DNA-binding domain"/>
    <property type="match status" value="1"/>
</dbReference>
<dbReference type="FunFam" id="3.40.50.300:FF:000156">
    <property type="entry name" value="ATP-dependent DNA helicase recQ"/>
    <property type="match status" value="1"/>
</dbReference>
<comment type="cofactor">
    <cofactor evidence="2">
        <name>Zn(2+)</name>
        <dbReference type="ChEBI" id="CHEBI:29105"/>
    </cofactor>
</comment>
<feature type="region of interest" description="Disordered" evidence="17">
    <location>
        <begin position="522"/>
        <end position="553"/>
    </location>
</feature>
<evidence type="ECO:0000313" key="21">
    <source>
        <dbReference type="EMBL" id="OUM21493.1"/>
    </source>
</evidence>
<dbReference type="InterPro" id="IPR036390">
    <property type="entry name" value="WH_DNA-bd_sf"/>
</dbReference>
<dbReference type="PANTHER" id="PTHR13710:SF105">
    <property type="entry name" value="ATP-DEPENDENT DNA HELICASE Q1"/>
    <property type="match status" value="1"/>
</dbReference>
<dbReference type="Pfam" id="PF09382">
    <property type="entry name" value="RQC"/>
    <property type="match status" value="1"/>
</dbReference>
<dbReference type="PROSITE" id="PS51194">
    <property type="entry name" value="HELICASE_CTER"/>
    <property type="match status" value="1"/>
</dbReference>
<gene>
    <name evidence="21" type="ORF">CBW42_02680</name>
</gene>
<evidence type="ECO:0000256" key="9">
    <source>
        <dbReference type="ARBA" id="ARBA00022833"/>
    </source>
</evidence>
<dbReference type="GO" id="GO:0005524">
    <property type="term" value="F:ATP binding"/>
    <property type="evidence" value="ECO:0007669"/>
    <property type="project" value="UniProtKB-KW"/>
</dbReference>
<dbReference type="EC" id="5.6.2.4" evidence="16"/>
<keyword evidence="6" id="KW-0227">DNA damage</keyword>
<evidence type="ECO:0000256" key="14">
    <source>
        <dbReference type="ARBA" id="ARBA00023235"/>
    </source>
</evidence>
<dbReference type="Pfam" id="PF00570">
    <property type="entry name" value="HRDC"/>
    <property type="match status" value="1"/>
</dbReference>
<dbReference type="FunFam" id="3.40.50.300:FF:001389">
    <property type="entry name" value="ATP-dependent DNA helicase RecQ"/>
    <property type="match status" value="1"/>
</dbReference>
<dbReference type="GO" id="GO:0009432">
    <property type="term" value="P:SOS response"/>
    <property type="evidence" value="ECO:0007669"/>
    <property type="project" value="UniProtKB-UniRule"/>
</dbReference>
<keyword evidence="7" id="KW-0378">Hydrolase</keyword>
<dbReference type="GO" id="GO:0005737">
    <property type="term" value="C:cytoplasm"/>
    <property type="evidence" value="ECO:0007669"/>
    <property type="project" value="TreeGrafter"/>
</dbReference>
<dbReference type="SUPFAM" id="SSF46785">
    <property type="entry name" value="Winged helix' DNA-binding domain"/>
    <property type="match status" value="1"/>
</dbReference>
<dbReference type="GO" id="GO:0006260">
    <property type="term" value="P:DNA replication"/>
    <property type="evidence" value="ECO:0007669"/>
    <property type="project" value="InterPro"/>
</dbReference>
<dbReference type="PROSITE" id="PS50967">
    <property type="entry name" value="HRDC"/>
    <property type="match status" value="1"/>
</dbReference>
<dbReference type="InterPro" id="IPR011545">
    <property type="entry name" value="DEAD/DEAH_box_helicase_dom"/>
</dbReference>
<dbReference type="OrthoDB" id="9763310at2"/>
<dbReference type="GO" id="GO:0043590">
    <property type="term" value="C:bacterial nucleoid"/>
    <property type="evidence" value="ECO:0007669"/>
    <property type="project" value="TreeGrafter"/>
</dbReference>
<evidence type="ECO:0000259" key="20">
    <source>
        <dbReference type="PROSITE" id="PS51194"/>
    </source>
</evidence>
<keyword evidence="9" id="KW-0862">Zinc</keyword>
<keyword evidence="10" id="KW-0067">ATP-binding</keyword>
<dbReference type="GO" id="GO:0043138">
    <property type="term" value="F:3'-5' DNA helicase activity"/>
    <property type="evidence" value="ECO:0007669"/>
    <property type="project" value="UniProtKB-EC"/>
</dbReference>
<keyword evidence="13" id="KW-0234">DNA repair</keyword>
<dbReference type="GO" id="GO:0016787">
    <property type="term" value="F:hydrolase activity"/>
    <property type="evidence" value="ECO:0007669"/>
    <property type="project" value="UniProtKB-KW"/>
</dbReference>
<dbReference type="Gene3D" id="1.10.150.80">
    <property type="entry name" value="HRDC domain"/>
    <property type="match status" value="1"/>
</dbReference>
<evidence type="ECO:0000256" key="1">
    <source>
        <dbReference type="ARBA" id="ARBA00001946"/>
    </source>
</evidence>
<name>A0A252F6U4_9FIRM</name>
<dbReference type="InterPro" id="IPR032284">
    <property type="entry name" value="RecQ_Zn-bd"/>
</dbReference>
<dbReference type="InterPro" id="IPR001650">
    <property type="entry name" value="Helicase_C-like"/>
</dbReference>
<evidence type="ECO:0000256" key="8">
    <source>
        <dbReference type="ARBA" id="ARBA00022806"/>
    </source>
</evidence>
<dbReference type="SMART" id="SM00487">
    <property type="entry name" value="DEXDc"/>
    <property type="match status" value="1"/>
</dbReference>
<evidence type="ECO:0000256" key="7">
    <source>
        <dbReference type="ARBA" id="ARBA00022801"/>
    </source>
</evidence>
<organism evidence="21 22">
    <name type="scientific">Butyricicoccus porcorum</name>
    <dbReference type="NCBI Taxonomy" id="1945634"/>
    <lineage>
        <taxon>Bacteria</taxon>
        <taxon>Bacillati</taxon>
        <taxon>Bacillota</taxon>
        <taxon>Clostridia</taxon>
        <taxon>Eubacteriales</taxon>
        <taxon>Butyricicoccaceae</taxon>
        <taxon>Butyricicoccus</taxon>
    </lineage>
</organism>
<evidence type="ECO:0000256" key="16">
    <source>
        <dbReference type="NCBIfam" id="TIGR01389"/>
    </source>
</evidence>
<sequence>MDLKHRLLQESFGYASFRPGQQKLIDAMLAGRDVLGVMPTGAGKSICYQIAGMLLPGVTLVVSPLISLMQDQVAALRRVGLSACLLNSAQTPEERRLAIRQAAMGRCKLIYVAPERLMQPDFAQLVNHLPIGMVTVDEAHCISQWGHDFRPSYRKIPEFIRSLPRRPVISAFTATATAQVREDIAQALGLHAPERLVTSFDRPNLHYEVRRVYDREAQMVRFIAEQDGSSGIVYCLTRKKTEEMARYLCDNGIRAAAYHAGMEPMARRAVQQNFVGGSIPVIVATNAFGMGIDKPDVRFVVHYGMPRDIESYYQEAGRAGRDGASARCLLLFDESDIALHEYLIGLDPENPALTDEEVEWLKKRRLERLSQMKRYVFTDQCLRQHILRYFGQEAPDFCGQCGNCEASSIEKDVTVDAQKILSCVYRTKEQCGADMLCRILRGCADVDICAAGYDALSTYGILRDAEPEDIAAVISHLISRGYLIRQENPHIRLRLSAGAKNVLFHGEKVRMRVRVSQKEARLARASSQSERPELSRELRKYRQKSAARHGIPPHSVFSDRTLEALVHALPQTEDEVQAVAGADGRAKKESKAILRVIQKYCSVYFSEKE</sequence>
<dbReference type="InterPro" id="IPR002121">
    <property type="entry name" value="HRDC_dom"/>
</dbReference>
<comment type="similarity">
    <text evidence="3">Belongs to the helicase family. RecQ subfamily.</text>
</comment>
<keyword evidence="22" id="KW-1185">Reference proteome</keyword>
<evidence type="ECO:0000256" key="10">
    <source>
        <dbReference type="ARBA" id="ARBA00022840"/>
    </source>
</evidence>
<comment type="caution">
    <text evidence="21">The sequence shown here is derived from an EMBL/GenBank/DDBJ whole genome shotgun (WGS) entry which is preliminary data.</text>
</comment>
<dbReference type="InterPro" id="IPR010997">
    <property type="entry name" value="HRDC-like_sf"/>
</dbReference>
<dbReference type="Gene3D" id="3.40.50.300">
    <property type="entry name" value="P-loop containing nucleotide triphosphate hydrolases"/>
    <property type="match status" value="2"/>
</dbReference>
<reference evidence="21 22" key="1">
    <citation type="submission" date="2017-05" db="EMBL/GenBank/DDBJ databases">
        <title>Butyricicoccus porcorum sp. nov. a butyrate-producing bacterium from the swine intestinal tract.</title>
        <authorList>
            <person name="Trachsel J."/>
            <person name="Humphrey S."/>
            <person name="Allen H.K."/>
        </authorList>
    </citation>
    <scope>NUCLEOTIDE SEQUENCE [LARGE SCALE GENOMIC DNA]</scope>
    <source>
        <strain evidence="21">BB10</strain>
    </source>
</reference>
<dbReference type="GO" id="GO:0030894">
    <property type="term" value="C:replisome"/>
    <property type="evidence" value="ECO:0007669"/>
    <property type="project" value="TreeGrafter"/>
</dbReference>
<dbReference type="PANTHER" id="PTHR13710">
    <property type="entry name" value="DNA HELICASE RECQ FAMILY MEMBER"/>
    <property type="match status" value="1"/>
</dbReference>
<feature type="domain" description="Helicase ATP-binding" evidence="19">
    <location>
        <begin position="25"/>
        <end position="194"/>
    </location>
</feature>
<evidence type="ECO:0000256" key="17">
    <source>
        <dbReference type="SAM" id="MobiDB-lite"/>
    </source>
</evidence>
<feature type="compositionally biased region" description="Basic and acidic residues" evidence="17">
    <location>
        <begin position="530"/>
        <end position="540"/>
    </location>
</feature>
<dbReference type="GO" id="GO:0006310">
    <property type="term" value="P:DNA recombination"/>
    <property type="evidence" value="ECO:0007669"/>
    <property type="project" value="UniProtKB-UniRule"/>
</dbReference>
<evidence type="ECO:0000256" key="12">
    <source>
        <dbReference type="ARBA" id="ARBA00023172"/>
    </source>
</evidence>
<keyword evidence="5" id="KW-0547">Nucleotide-binding</keyword>
<dbReference type="InterPro" id="IPR027417">
    <property type="entry name" value="P-loop_NTPase"/>
</dbReference>
<dbReference type="RefSeq" id="WP_087017490.1">
    <property type="nucleotide sequence ID" value="NZ_NHOC01000002.1"/>
</dbReference>
<dbReference type="CDD" id="cd18794">
    <property type="entry name" value="SF2_C_RecQ"/>
    <property type="match status" value="1"/>
</dbReference>
<dbReference type="SUPFAM" id="SSF47819">
    <property type="entry name" value="HRDC-like"/>
    <property type="match status" value="1"/>
</dbReference>
<dbReference type="PROSITE" id="PS51192">
    <property type="entry name" value="HELICASE_ATP_BIND_1"/>
    <property type="match status" value="1"/>
</dbReference>
<dbReference type="CDD" id="cd17920">
    <property type="entry name" value="DEXHc_RecQ"/>
    <property type="match status" value="1"/>
</dbReference>
<dbReference type="InterPro" id="IPR006293">
    <property type="entry name" value="DNA_helicase_ATP-dep_RecQ_bac"/>
</dbReference>
<keyword evidence="4" id="KW-0479">Metal-binding</keyword>
<keyword evidence="11" id="KW-0238">DNA-binding</keyword>
<dbReference type="NCBIfam" id="TIGR01389">
    <property type="entry name" value="recQ"/>
    <property type="match status" value="1"/>
</dbReference>
<evidence type="ECO:0000313" key="22">
    <source>
        <dbReference type="Proteomes" id="UP000194903"/>
    </source>
</evidence>
<dbReference type="NCBIfam" id="TIGR00614">
    <property type="entry name" value="recQ_fam"/>
    <property type="match status" value="1"/>
</dbReference>
<dbReference type="AlphaFoldDB" id="A0A252F6U4"/>
<dbReference type="Proteomes" id="UP000194903">
    <property type="component" value="Unassembled WGS sequence"/>
</dbReference>
<dbReference type="InterPro" id="IPR044876">
    <property type="entry name" value="HRDC_dom_sf"/>
</dbReference>
<evidence type="ECO:0000259" key="19">
    <source>
        <dbReference type="PROSITE" id="PS51192"/>
    </source>
</evidence>
<evidence type="ECO:0000259" key="18">
    <source>
        <dbReference type="PROSITE" id="PS50967"/>
    </source>
</evidence>
<keyword evidence="8 21" id="KW-0347">Helicase</keyword>
<evidence type="ECO:0000256" key="5">
    <source>
        <dbReference type="ARBA" id="ARBA00022741"/>
    </source>
</evidence>
<dbReference type="SMART" id="SM00956">
    <property type="entry name" value="RQC"/>
    <property type="match status" value="1"/>
</dbReference>
<evidence type="ECO:0000256" key="11">
    <source>
        <dbReference type="ARBA" id="ARBA00023125"/>
    </source>
</evidence>
<comment type="cofactor">
    <cofactor evidence="1">
        <name>Mg(2+)</name>
        <dbReference type="ChEBI" id="CHEBI:18420"/>
    </cofactor>
</comment>
<dbReference type="EMBL" id="NHOC01000002">
    <property type="protein sequence ID" value="OUM21493.1"/>
    <property type="molecule type" value="Genomic_DNA"/>
</dbReference>
<evidence type="ECO:0000256" key="3">
    <source>
        <dbReference type="ARBA" id="ARBA00005446"/>
    </source>
</evidence>
<dbReference type="Pfam" id="PF16124">
    <property type="entry name" value="RecQ_Zn_bind"/>
    <property type="match status" value="1"/>
</dbReference>
<keyword evidence="14" id="KW-0413">Isomerase</keyword>
<proteinExistence type="inferred from homology"/>
<keyword evidence="12" id="KW-0233">DNA recombination</keyword>
<feature type="domain" description="HRDC" evidence="18">
    <location>
        <begin position="528"/>
        <end position="607"/>
    </location>
</feature>
<dbReference type="Pfam" id="PF00270">
    <property type="entry name" value="DEAD"/>
    <property type="match status" value="1"/>
</dbReference>
<protein>
    <recommendedName>
        <fullName evidence="16">DNA helicase RecQ</fullName>
        <ecNumber evidence="16">5.6.2.4</ecNumber>
    </recommendedName>
</protein>
<accession>A0A252F6U4</accession>